<accession>X1N2N6</accession>
<dbReference type="HAMAP" id="MF_00055">
    <property type="entry name" value="MEMO1"/>
    <property type="match status" value="1"/>
</dbReference>
<proteinExistence type="inferred from homology"/>
<evidence type="ECO:0008006" key="3">
    <source>
        <dbReference type="Google" id="ProtNLM"/>
    </source>
</evidence>
<dbReference type="PANTHER" id="PTHR11060">
    <property type="entry name" value="PROTEIN MEMO1"/>
    <property type="match status" value="1"/>
</dbReference>
<name>X1N2N6_9ZZZZ</name>
<dbReference type="InterPro" id="IPR002737">
    <property type="entry name" value="MEMO1_fam"/>
</dbReference>
<dbReference type="PANTHER" id="PTHR11060:SF0">
    <property type="entry name" value="PROTEIN MEMO1"/>
    <property type="match status" value="1"/>
</dbReference>
<dbReference type="CDD" id="cd07361">
    <property type="entry name" value="MEMO_like"/>
    <property type="match status" value="1"/>
</dbReference>
<sequence length="263" mass="28342">GTSQRLKEQIERCYQHELGPGFVARVNDKGPREIVALVVPHAGYTYSGPVAAHAYNELANDGIFDTTVILGPNHTGYGAAVSVWTKGGWETPLGVVKINEGFADNLLGGVIEVDETAHLHEHSIEVQVPWLQHLYGEVNIVPITMLAQDIETAREVGKAVSRVGGNIVIIASSDFTHYEPHPIASEKDKSVIEAITNLDEEQLYKRCEALNSTTCGYGAIAAAIVAAKEMKAKQATLLKYATSGDTSGDFSQVVGYGSIVIRR</sequence>
<organism evidence="2">
    <name type="scientific">marine sediment metagenome</name>
    <dbReference type="NCBI Taxonomy" id="412755"/>
    <lineage>
        <taxon>unclassified sequences</taxon>
        <taxon>metagenomes</taxon>
        <taxon>ecological metagenomes</taxon>
    </lineage>
</organism>
<dbReference type="NCBIfam" id="TIGR04336">
    <property type="entry name" value="AmmeMemoSam_B"/>
    <property type="match status" value="1"/>
</dbReference>
<feature type="non-terminal residue" evidence="2">
    <location>
        <position position="1"/>
    </location>
</feature>
<dbReference type="NCBIfam" id="NF001987">
    <property type="entry name" value="PRK00782.1"/>
    <property type="match status" value="1"/>
</dbReference>
<dbReference type="Gene3D" id="3.40.830.10">
    <property type="entry name" value="LigB-like"/>
    <property type="match status" value="1"/>
</dbReference>
<gene>
    <name evidence="2" type="ORF">S06H3_40533</name>
</gene>
<evidence type="ECO:0000256" key="1">
    <source>
        <dbReference type="ARBA" id="ARBA00006315"/>
    </source>
</evidence>
<dbReference type="Pfam" id="PF01875">
    <property type="entry name" value="Memo"/>
    <property type="match status" value="1"/>
</dbReference>
<dbReference type="AlphaFoldDB" id="X1N2N6"/>
<comment type="caution">
    <text evidence="2">The sequence shown here is derived from an EMBL/GenBank/DDBJ whole genome shotgun (WGS) entry which is preliminary data.</text>
</comment>
<comment type="similarity">
    <text evidence="1">Belongs to the MEMO1 family.</text>
</comment>
<dbReference type="EMBL" id="BARV01024891">
    <property type="protein sequence ID" value="GAI38287.1"/>
    <property type="molecule type" value="Genomic_DNA"/>
</dbReference>
<protein>
    <recommendedName>
        <fullName evidence="3">AmmeMemoRadiSam system protein B</fullName>
    </recommendedName>
</protein>
<evidence type="ECO:0000313" key="2">
    <source>
        <dbReference type="EMBL" id="GAI38287.1"/>
    </source>
</evidence>
<reference evidence="2" key="1">
    <citation type="journal article" date="2014" name="Front. Microbiol.">
        <title>High frequency of phylogenetically diverse reductive dehalogenase-homologous genes in deep subseafloor sedimentary metagenomes.</title>
        <authorList>
            <person name="Kawai M."/>
            <person name="Futagami T."/>
            <person name="Toyoda A."/>
            <person name="Takaki Y."/>
            <person name="Nishi S."/>
            <person name="Hori S."/>
            <person name="Arai W."/>
            <person name="Tsubouchi T."/>
            <person name="Morono Y."/>
            <person name="Uchiyama I."/>
            <person name="Ito T."/>
            <person name="Fujiyama A."/>
            <person name="Inagaki F."/>
            <person name="Takami H."/>
        </authorList>
    </citation>
    <scope>NUCLEOTIDE SEQUENCE</scope>
    <source>
        <strain evidence="2">Expedition CK06-06</strain>
    </source>
</reference>